<sequence>MIEQEVGNRKKKGILREKQDGRHGAAAPQPGASCFSSLALLLCELQSHTPPKWRHWPSTCRNAVRRSAADNLFGSPDNREPFAARSSQSESRPVPPSPRSQLNEWVCPHQRRRHAISPLCTYLFCGPDEALVYATRVDDVNTLRDRTVAGCETIGNIPEIHQRIRESMQWRVDACVRADLTSAQHWQATSWPTVSRKFSLHVPPPPKLDTSMPCAQRRQKHHLRTGTAVPRRRVSLPDGCTYASPTRLTCLLSAEGCRVKCGPRATHYYVALVLVEQQCPANGSTKLQNCRKQLGNKIVEGTSLVPLAEGNIPGCTRALAANSGNDNVTSQPRRTFHEAKHTRKNVDLSELPYTFRNLPKKAKRLSSRLRGHRDARPPISVVGTWSWEALVSENMAPSPFPYIWLSIHPLRHVACSSRSLGRSSLSCNPVLTVRVCLQRANMTSAWSTRVITATPHFESKLSRRLNLARQRRGTHISTHMCCYNLHPIVKARTLRRFDSVIALVGMHDGSRRKYVGSPTSPASIKAPAYLERFTPRSASARAIKATPPQASTDSSVEFSKLESRWCIGVTPGLSHVGIVPDDAASRRVFSGISRSSRPCIPAPLHIHSASPSSALKTESIINTFSIHRCRRRVMNCCAHSRCTQQEPVTTDHSQSSQQGGTRDPLYTSCGGSDFSRKHFERRYSSKHYRVAHDWLKHVRSVLTVCARITKVQCRSYGILIGGSNATPAANRGMATAEVPVRLKESHTPEASKRGSSRGDRDVRINSLITSTSEALNWRAVLPSIMRLCETFSADPNILRRNILSSTFKSATERVGAVVTHWTRIRDDPDSRSGYPDFGFPWFPEITPGECWDEFQTKAMGDYFPILPSSLRNLHQLNFPTPNLSRINLNRVFHTSRCGDVIALLLPPAARVLLPTGGASFFREAFTPSLDCHLSIQSYRRRVDEEEKISEGNNGVLRILNTQQFFRHSETWRGWVFTRHPFDVFCHAIVTLQQLKLDSTTTRRKPVSRLYVTLKTNQKRVTYIHFCKNIGSVGACVKNSPSSYWSIPHRTLPCTLERSLLAGHQPMESQAGTGPRGEYGATESGRGGGKDESTLGEQTRPTATSATFPTYDNRRFTPPEIEPGSSRRARYSTVDFKSAHFIVDSLLEQHAPAKQWWGPRQHFGTPFANQLLITYAGFTTLRRAHPDSPTRLLSPTISATKISSIFTTPRQFPSDNLHLPFSHSIRSECVTRRLRGRGVPARAEPPRPRLPACLHFGRSVEASQDTGLLPRVGVPRKADGVQRRGRPGRSPRSGAGAIARSRGGGADPRVTTRRACLLRLRHRVDKWPSYKTSLRSLIGWREALGTDREHAAEGSLLSGAAALARRLCYHVLTDARLANTCGWSSRCDRLFHLCILNYSAASLRIKAVHDKENIEVQHMYTEVSFATGSHFIRHGLDYSERIAGLQGNKYPIPYCQPTRVKRGEHGAASEGGTGDPREKPADQRHRPRTIPPRENPGGATRPGIENLVRLRWEASRLTARPPRSPYCGAGRKASSSRDAEAGPVLVRDPPTP</sequence>
<feature type="region of interest" description="Disordered" evidence="1">
    <location>
        <begin position="647"/>
        <end position="669"/>
    </location>
</feature>
<accession>A0ABQ9GZW8</accession>
<feature type="compositionally biased region" description="Polar residues" evidence="1">
    <location>
        <begin position="647"/>
        <end position="660"/>
    </location>
</feature>
<organism evidence="2 3">
    <name type="scientific">Dryococelus australis</name>
    <dbReference type="NCBI Taxonomy" id="614101"/>
    <lineage>
        <taxon>Eukaryota</taxon>
        <taxon>Metazoa</taxon>
        <taxon>Ecdysozoa</taxon>
        <taxon>Arthropoda</taxon>
        <taxon>Hexapoda</taxon>
        <taxon>Insecta</taxon>
        <taxon>Pterygota</taxon>
        <taxon>Neoptera</taxon>
        <taxon>Polyneoptera</taxon>
        <taxon>Phasmatodea</taxon>
        <taxon>Verophasmatodea</taxon>
        <taxon>Anareolatae</taxon>
        <taxon>Phasmatidae</taxon>
        <taxon>Eurycanthinae</taxon>
        <taxon>Dryococelus</taxon>
    </lineage>
</organism>
<feature type="compositionally biased region" description="Low complexity" evidence="1">
    <location>
        <begin position="1289"/>
        <end position="1300"/>
    </location>
</feature>
<dbReference type="Proteomes" id="UP001159363">
    <property type="component" value="Chromosome 7"/>
</dbReference>
<reference evidence="2 3" key="1">
    <citation type="submission" date="2023-02" db="EMBL/GenBank/DDBJ databases">
        <title>LHISI_Scaffold_Assembly.</title>
        <authorList>
            <person name="Stuart O.P."/>
            <person name="Cleave R."/>
            <person name="Magrath M.J.L."/>
            <person name="Mikheyev A.S."/>
        </authorList>
    </citation>
    <scope>NUCLEOTIDE SEQUENCE [LARGE SCALE GENOMIC DNA]</scope>
    <source>
        <strain evidence="2">Daus_M_001</strain>
        <tissue evidence="2">Leg muscle</tissue>
    </source>
</reference>
<evidence type="ECO:0000313" key="3">
    <source>
        <dbReference type="Proteomes" id="UP001159363"/>
    </source>
</evidence>
<feature type="region of interest" description="Disordered" evidence="1">
    <location>
        <begin position="1065"/>
        <end position="1128"/>
    </location>
</feature>
<feature type="compositionally biased region" description="Polar residues" evidence="1">
    <location>
        <begin position="1094"/>
        <end position="1109"/>
    </location>
</feature>
<name>A0ABQ9GZW8_9NEOP</name>
<feature type="region of interest" description="Disordered" evidence="1">
    <location>
        <begin position="71"/>
        <end position="102"/>
    </location>
</feature>
<evidence type="ECO:0000313" key="2">
    <source>
        <dbReference type="EMBL" id="KAJ8877591.1"/>
    </source>
</evidence>
<feature type="region of interest" description="Disordered" evidence="1">
    <location>
        <begin position="1"/>
        <end position="30"/>
    </location>
</feature>
<dbReference type="EMBL" id="JARBHB010000008">
    <property type="protein sequence ID" value="KAJ8877591.1"/>
    <property type="molecule type" value="Genomic_DNA"/>
</dbReference>
<feature type="compositionally biased region" description="Basic and acidic residues" evidence="1">
    <location>
        <begin position="1474"/>
        <end position="1483"/>
    </location>
</feature>
<feature type="compositionally biased region" description="Basic and acidic residues" evidence="1">
    <location>
        <begin position="14"/>
        <end position="23"/>
    </location>
</feature>
<keyword evidence="3" id="KW-1185">Reference proteome</keyword>
<proteinExistence type="predicted"/>
<comment type="caution">
    <text evidence="2">The sequence shown here is derived from an EMBL/GenBank/DDBJ whole genome shotgun (WGS) entry which is preliminary data.</text>
</comment>
<feature type="region of interest" description="Disordered" evidence="1">
    <location>
        <begin position="1461"/>
        <end position="1551"/>
    </location>
</feature>
<evidence type="ECO:0000256" key="1">
    <source>
        <dbReference type="SAM" id="MobiDB-lite"/>
    </source>
</evidence>
<gene>
    <name evidence="2" type="ORF">PR048_022046</name>
</gene>
<protein>
    <submittedName>
        <fullName evidence="2">Uncharacterized protein</fullName>
    </submittedName>
</protein>
<feature type="region of interest" description="Disordered" evidence="1">
    <location>
        <begin position="1269"/>
        <end position="1308"/>
    </location>
</feature>